<name>A0A5C6VJ84_9FLAO</name>
<feature type="repeat" description="TPR" evidence="3">
    <location>
        <begin position="131"/>
        <end position="164"/>
    </location>
</feature>
<organism evidence="4 5">
    <name type="scientific">Luteibaculum oceani</name>
    <dbReference type="NCBI Taxonomy" id="1294296"/>
    <lineage>
        <taxon>Bacteria</taxon>
        <taxon>Pseudomonadati</taxon>
        <taxon>Bacteroidota</taxon>
        <taxon>Flavobacteriia</taxon>
        <taxon>Flavobacteriales</taxon>
        <taxon>Luteibaculaceae</taxon>
        <taxon>Luteibaculum</taxon>
    </lineage>
</organism>
<proteinExistence type="predicted"/>
<dbReference type="AlphaFoldDB" id="A0A5C6VJ84"/>
<keyword evidence="5" id="KW-1185">Reference proteome</keyword>
<reference evidence="4 5" key="1">
    <citation type="submission" date="2019-08" db="EMBL/GenBank/DDBJ databases">
        <title>Genome of Luteibaculum oceani JCM 18817.</title>
        <authorList>
            <person name="Bowman J.P."/>
        </authorList>
    </citation>
    <scope>NUCLEOTIDE SEQUENCE [LARGE SCALE GENOMIC DNA]</scope>
    <source>
        <strain evidence="4 5">JCM 18817</strain>
    </source>
</reference>
<keyword evidence="2 3" id="KW-0802">TPR repeat</keyword>
<dbReference type="OrthoDB" id="9814220at2"/>
<dbReference type="SMART" id="SM00028">
    <property type="entry name" value="TPR"/>
    <property type="match status" value="11"/>
</dbReference>
<feature type="repeat" description="TPR" evidence="3">
    <location>
        <begin position="165"/>
        <end position="198"/>
    </location>
</feature>
<dbReference type="Pfam" id="PF25058">
    <property type="entry name" value="ARM_TT21"/>
    <property type="match status" value="1"/>
</dbReference>
<evidence type="ECO:0000313" key="5">
    <source>
        <dbReference type="Proteomes" id="UP000321168"/>
    </source>
</evidence>
<dbReference type="Pfam" id="PF13181">
    <property type="entry name" value="TPR_8"/>
    <property type="match status" value="1"/>
</dbReference>
<protein>
    <submittedName>
        <fullName evidence="4">Tetratricopeptide repeat protein</fullName>
    </submittedName>
</protein>
<evidence type="ECO:0000256" key="1">
    <source>
        <dbReference type="ARBA" id="ARBA00022737"/>
    </source>
</evidence>
<dbReference type="InterPro" id="IPR051012">
    <property type="entry name" value="CellSynth/LPSAsmb/PSIAsmb"/>
</dbReference>
<dbReference type="InterPro" id="IPR019734">
    <property type="entry name" value="TPR_rpt"/>
</dbReference>
<keyword evidence="1" id="KW-0677">Repeat</keyword>
<dbReference type="Gene3D" id="1.25.40.10">
    <property type="entry name" value="Tetratricopeptide repeat domain"/>
    <property type="match status" value="3"/>
</dbReference>
<dbReference type="Pfam" id="PF13432">
    <property type="entry name" value="TPR_16"/>
    <property type="match status" value="1"/>
</dbReference>
<dbReference type="PANTHER" id="PTHR45586">
    <property type="entry name" value="TPR REPEAT-CONTAINING PROTEIN PA4667"/>
    <property type="match status" value="1"/>
</dbReference>
<dbReference type="InterPro" id="IPR011990">
    <property type="entry name" value="TPR-like_helical_dom_sf"/>
</dbReference>
<dbReference type="EMBL" id="VORB01000001">
    <property type="protein sequence ID" value="TXC85297.1"/>
    <property type="molecule type" value="Genomic_DNA"/>
</dbReference>
<dbReference type="Proteomes" id="UP000321168">
    <property type="component" value="Unassembled WGS sequence"/>
</dbReference>
<sequence length="597" mass="68358">MPKYMEEKKTFRLGTIMLLSTRLLLKSILIVGLGACILLPSTAILAQKSERGEDLSLKDERKFQSLFFEAIKDKSLGNNRRAISALEECIKITEDEAAVWYELARLKAFEGSFYDAIRDIEKAIELEDNNVFYLELAAQLYRETEEYKKALNHLEKIVALKPGDANAYLDQAEIYEELGDLSKTEKLYAKAIEITGESLEISYRKIQAFVRAGKLNKAIQETDLLIEKFPTVPEIREMKADFYLMQNNLKEAISTLNKLAESNPFYTKTFLKLALIYVNQGNFGKAIEYAKPAFASKDLNIDDKMRLMLVFYESSNLDKTHVDSYIDLAQSLTEAHPQDGKSWAVYGDILYREDQIEKALENYRIVTQLAPEKQLIWERVLDVESRLGMVDSLLKHAVKCTKLFPSQPIFYLYSGLAHIQIENHDDATFILESGLALVINNPAMRVQFLNLIGDAYTALRKFNKADKIYEEALSIAPNNPLVLNNYSYSLSERNQNLKEAKKMIEAALSADPKNPSYLDTYAWILFKLNDYDKARLYIQRAVDAGGEDSGTILEHYGDILFKMGETENAVEYWLKAKSKEGYSDKLDEKIEKKKWLE</sequence>
<dbReference type="PANTHER" id="PTHR45586:SF1">
    <property type="entry name" value="LIPOPOLYSACCHARIDE ASSEMBLY PROTEIN B"/>
    <property type="match status" value="1"/>
</dbReference>
<accession>A0A5C6VJ84</accession>
<feature type="repeat" description="TPR" evidence="3">
    <location>
        <begin position="97"/>
        <end position="130"/>
    </location>
</feature>
<dbReference type="SUPFAM" id="SSF48452">
    <property type="entry name" value="TPR-like"/>
    <property type="match status" value="1"/>
</dbReference>
<evidence type="ECO:0000256" key="2">
    <source>
        <dbReference type="ARBA" id="ARBA00022803"/>
    </source>
</evidence>
<gene>
    <name evidence="4" type="ORF">FRX97_01345</name>
</gene>
<feature type="repeat" description="TPR" evidence="3">
    <location>
        <begin position="340"/>
        <end position="373"/>
    </location>
</feature>
<evidence type="ECO:0000313" key="4">
    <source>
        <dbReference type="EMBL" id="TXC85297.1"/>
    </source>
</evidence>
<dbReference type="PROSITE" id="PS50005">
    <property type="entry name" value="TPR"/>
    <property type="match status" value="5"/>
</dbReference>
<feature type="repeat" description="TPR" evidence="3">
    <location>
        <begin position="446"/>
        <end position="479"/>
    </location>
</feature>
<evidence type="ECO:0000256" key="3">
    <source>
        <dbReference type="PROSITE-ProRule" id="PRU00339"/>
    </source>
</evidence>
<comment type="caution">
    <text evidence="4">The sequence shown here is derived from an EMBL/GenBank/DDBJ whole genome shotgun (WGS) entry which is preliminary data.</text>
</comment>